<dbReference type="Pfam" id="PF01263">
    <property type="entry name" value="Aldose_epim"/>
    <property type="match status" value="1"/>
</dbReference>
<dbReference type="GO" id="GO:0030246">
    <property type="term" value="F:carbohydrate binding"/>
    <property type="evidence" value="ECO:0007669"/>
    <property type="project" value="InterPro"/>
</dbReference>
<dbReference type="Gene3D" id="2.70.98.10">
    <property type="match status" value="1"/>
</dbReference>
<evidence type="ECO:0000256" key="7">
    <source>
        <dbReference type="ARBA" id="ARBA00045743"/>
    </source>
</evidence>
<dbReference type="InterPro" id="IPR047215">
    <property type="entry name" value="Galactose_mutarotase-like"/>
</dbReference>
<dbReference type="InterPro" id="IPR008183">
    <property type="entry name" value="Aldose_1/G6P_1-epimerase"/>
</dbReference>
<dbReference type="InterPro" id="IPR011013">
    <property type="entry name" value="Gal_mutarotase_sf_dom"/>
</dbReference>
<protein>
    <recommendedName>
        <fullName evidence="8">Aldose 1-epimerase</fullName>
        <ecNumber evidence="8">5.1.3.3</ecNumber>
    </recommendedName>
</protein>
<dbReference type="GeneID" id="117649497"/>
<keyword evidence="12" id="KW-1185">Reference proteome</keyword>
<feature type="binding site" evidence="10">
    <location>
        <position position="267"/>
    </location>
    <ligand>
        <name>beta-D-galactose</name>
        <dbReference type="ChEBI" id="CHEBI:27667"/>
    </ligand>
</feature>
<feature type="active site" description="Proton acceptor" evidence="9">
    <location>
        <position position="339"/>
    </location>
</feature>
<evidence type="ECO:0000256" key="2">
    <source>
        <dbReference type="ARBA" id="ARBA00004947"/>
    </source>
</evidence>
<name>A0A6P8ZTA4_THRPL</name>
<feature type="active site" description="Proton donor" evidence="9">
    <location>
        <position position="201"/>
    </location>
</feature>
<keyword evidence="5 8" id="KW-0413">Isomerase</keyword>
<dbReference type="FunCoup" id="A0A6P8ZTA4">
    <property type="interactions" value="345"/>
</dbReference>
<proteinExistence type="inferred from homology"/>
<dbReference type="PIRSF" id="PIRSF005096">
    <property type="entry name" value="GALM"/>
    <property type="match status" value="1"/>
</dbReference>
<feature type="binding site" evidence="11">
    <location>
        <begin position="104"/>
        <end position="105"/>
    </location>
    <ligand>
        <name>beta-D-galactose</name>
        <dbReference type="ChEBI" id="CHEBI:27667"/>
    </ligand>
</feature>
<accession>A0A6P8ZTA4</accession>
<dbReference type="PANTHER" id="PTHR10091:SF0">
    <property type="entry name" value="GALACTOSE MUTAROTASE"/>
    <property type="match status" value="1"/>
</dbReference>
<dbReference type="OrthoDB" id="274691at2759"/>
<evidence type="ECO:0000256" key="6">
    <source>
        <dbReference type="ARBA" id="ARBA00023277"/>
    </source>
</evidence>
<evidence type="ECO:0000256" key="3">
    <source>
        <dbReference type="ARBA" id="ARBA00005028"/>
    </source>
</evidence>
<dbReference type="CDD" id="cd09019">
    <property type="entry name" value="galactose_mutarotase_like"/>
    <property type="match status" value="1"/>
</dbReference>
<reference evidence="13" key="1">
    <citation type="submission" date="2025-08" db="UniProtKB">
        <authorList>
            <consortium name="RefSeq"/>
        </authorList>
    </citation>
    <scope>IDENTIFICATION</scope>
    <source>
        <tissue evidence="13">Total insect</tissue>
    </source>
</reference>
<dbReference type="InParanoid" id="A0A6P8ZTA4"/>
<organism evidence="13">
    <name type="scientific">Thrips palmi</name>
    <name type="common">Melon thrips</name>
    <dbReference type="NCBI Taxonomy" id="161013"/>
    <lineage>
        <taxon>Eukaryota</taxon>
        <taxon>Metazoa</taxon>
        <taxon>Ecdysozoa</taxon>
        <taxon>Arthropoda</taxon>
        <taxon>Hexapoda</taxon>
        <taxon>Insecta</taxon>
        <taxon>Pterygota</taxon>
        <taxon>Neoptera</taxon>
        <taxon>Paraneoptera</taxon>
        <taxon>Thysanoptera</taxon>
        <taxon>Terebrantia</taxon>
        <taxon>Thripoidea</taxon>
        <taxon>Thripidae</taxon>
        <taxon>Thrips</taxon>
    </lineage>
</organism>
<sequence length="378" mass="39943">MAAANLAPSADLASAVAAPALAGVGVHVTEDAFGKADGVAVQRYTLANGKVSVQVITLGAIISAIRVPDRQGKQADIVMGFDDPQGYLGKDNPYFGATVGRVANRIANASFSLDGSVFKLHANAPNSVTLHGGLRGWDKAVWDASRFADGVTFSLLSPDGDEGFPGAVLAQVTYRLTADSRLLVHYQAVATKPTPVNIVNHSYFNLAGHGAGPEEVYRTRLGVNADRYTVLDQFQTPTGGVADVDGTPYDMRTHPLLGDVLAKADVDYNFVISRGSEQPGQMAFAAGAYHEASGRTLEVYTDQPGVQVYTSNGLPEASKAAVVGKGGAKYLKHGAFCLETQNFPDAIHHVGRFPDSVLRPGSLYQHNMVLKFGVRSAQ</sequence>
<dbReference type="GO" id="GO:0033499">
    <property type="term" value="P:galactose catabolic process via UDP-galactose, Leloir pathway"/>
    <property type="evidence" value="ECO:0007669"/>
    <property type="project" value="TreeGrafter"/>
</dbReference>
<dbReference type="InterPro" id="IPR014718">
    <property type="entry name" value="GH-type_carb-bd"/>
</dbReference>
<evidence type="ECO:0000256" key="9">
    <source>
        <dbReference type="PIRSR" id="PIRSR005096-1"/>
    </source>
</evidence>
<comment type="pathway">
    <text evidence="2">Carbohydrate metabolism; galactose metabolism.</text>
</comment>
<dbReference type="UniPathway" id="UPA00242"/>
<evidence type="ECO:0000256" key="8">
    <source>
        <dbReference type="PIRNR" id="PIRNR005096"/>
    </source>
</evidence>
<evidence type="ECO:0000313" key="13">
    <source>
        <dbReference type="RefSeq" id="XP_034248256.1"/>
    </source>
</evidence>
<evidence type="ECO:0000256" key="4">
    <source>
        <dbReference type="ARBA" id="ARBA00006206"/>
    </source>
</evidence>
<feature type="binding site" evidence="11">
    <location>
        <begin position="201"/>
        <end position="203"/>
    </location>
    <ligand>
        <name>beta-D-galactose</name>
        <dbReference type="ChEBI" id="CHEBI:27667"/>
    </ligand>
</feature>
<gene>
    <name evidence="13" type="primary">LOC117649497</name>
</gene>
<keyword evidence="6 8" id="KW-0119">Carbohydrate metabolism</keyword>
<dbReference type="GO" id="GO:0004034">
    <property type="term" value="F:aldose 1-epimerase activity"/>
    <property type="evidence" value="ECO:0007669"/>
    <property type="project" value="UniProtKB-EC"/>
</dbReference>
<comment type="function">
    <text evidence="7">Mutarotase that catalyzes the interconversion of beta-D-galactose and alpha-D-galactose during galactose metabolism. Beta-D-galactose is metabolized in the liver into glucose 1-phosphate, the primary metabolic fuel, by the action of four enzymes that constitute the Leloir pathway: GALM, GALK1 (galactokinase), GALT (galactose-1-phosphate uridylyltransferase) and GALE (UDP-galactose-4'-epimerase). Involved in the maintenance of the equilibrium between the beta- and alpha-anomers of galactose, therefore ensuring a sufficient supply of the alpha-anomer for GALK1. Also active on D-glucose although shows a preference for galactose over glucose.</text>
</comment>
<comment type="catalytic activity">
    <reaction evidence="1">
        <text>alpha-D-galactose = beta-D-galactose</text>
        <dbReference type="Rhea" id="RHEA:28675"/>
        <dbReference type="ChEBI" id="CHEBI:27667"/>
        <dbReference type="ChEBI" id="CHEBI:28061"/>
        <dbReference type="EC" id="5.1.3.3"/>
    </reaction>
    <physiologicalReaction direction="right-to-left" evidence="1">
        <dbReference type="Rhea" id="RHEA:28677"/>
    </physiologicalReaction>
</comment>
<dbReference type="RefSeq" id="XP_034248256.1">
    <property type="nucleotide sequence ID" value="XM_034392365.1"/>
</dbReference>
<dbReference type="AlphaFoldDB" id="A0A6P8ZTA4"/>
<comment type="pathway">
    <text evidence="3 8">Carbohydrate metabolism; hexose metabolism.</text>
</comment>
<evidence type="ECO:0000256" key="10">
    <source>
        <dbReference type="PIRSR" id="PIRSR005096-2"/>
    </source>
</evidence>
<dbReference type="KEGG" id="tpal:117649497"/>
<dbReference type="GO" id="GO:0006006">
    <property type="term" value="P:glucose metabolic process"/>
    <property type="evidence" value="ECO:0007669"/>
    <property type="project" value="TreeGrafter"/>
</dbReference>
<dbReference type="Proteomes" id="UP000515158">
    <property type="component" value="Unplaced"/>
</dbReference>
<dbReference type="UniPathway" id="UPA00214"/>
<evidence type="ECO:0000313" key="12">
    <source>
        <dbReference type="Proteomes" id="UP000515158"/>
    </source>
</evidence>
<comment type="catalytic activity">
    <reaction evidence="8">
        <text>alpha-D-glucose = beta-D-glucose</text>
        <dbReference type="Rhea" id="RHEA:10264"/>
        <dbReference type="ChEBI" id="CHEBI:15903"/>
        <dbReference type="ChEBI" id="CHEBI:17925"/>
        <dbReference type="EC" id="5.1.3.3"/>
    </reaction>
</comment>
<evidence type="ECO:0000256" key="11">
    <source>
        <dbReference type="PIRSR" id="PIRSR005096-3"/>
    </source>
</evidence>
<evidence type="ECO:0000256" key="1">
    <source>
        <dbReference type="ARBA" id="ARBA00001712"/>
    </source>
</evidence>
<dbReference type="InterPro" id="IPR015443">
    <property type="entry name" value="Aldose_1-epimerase"/>
</dbReference>
<dbReference type="SUPFAM" id="SSF74650">
    <property type="entry name" value="Galactose mutarotase-like"/>
    <property type="match status" value="1"/>
</dbReference>
<dbReference type="EC" id="5.1.3.3" evidence="8"/>
<dbReference type="PANTHER" id="PTHR10091">
    <property type="entry name" value="ALDOSE-1-EPIMERASE"/>
    <property type="match status" value="1"/>
</dbReference>
<evidence type="ECO:0000256" key="5">
    <source>
        <dbReference type="ARBA" id="ARBA00023235"/>
    </source>
</evidence>
<comment type="similarity">
    <text evidence="4 8">Belongs to the aldose epimerase family.</text>
</comment>